<evidence type="ECO:0000256" key="7">
    <source>
        <dbReference type="NCBIfam" id="TIGR01048"/>
    </source>
</evidence>
<comment type="pathway">
    <text evidence="6 8">Amino-acid biosynthesis; L-lysine biosynthesis via DAP pathway; L-lysine from DL-2,6-diaminopimelate: step 1/1.</text>
</comment>
<comment type="similarity">
    <text evidence="6">Belongs to the Orn/Lys/Arg decarboxylase class-II family. LysA subfamily.</text>
</comment>
<keyword evidence="5 6" id="KW-0456">Lyase</keyword>
<dbReference type="Proteomes" id="UP000028504">
    <property type="component" value="Chromosome"/>
</dbReference>
<name>A0ABN4DDK2_9CORY</name>
<sequence length="448" mass="46913">MPANVWPVGAARQEDGVVTVAGVPLPEIAEEYGTPVVVLDEADFRLRARQLARAFGGPEHVHYAAKAYLTRQIARWVDEEGLALDVASAGELAIALAAGFPAGRITVHGNNKTRPFLTQCVRAGVGHVVLDSPGELDLLNAVAGELGRVQPVLVRVTPGVEAHTHEFIATSHEDQKFGFSLASGAAFAAAHGALRAPNLRLEGLHCHVGSQVFDADGFALAAQRVLGLLAKILDELGPGHPGGREGLARQLSILDLGGGFGIAYTAEEDPLDVAGVARDMLAQVSAYAAASGVPEPTVMVEPGRAIVGPAAVTVYEVGTVKDVAIEEGIFRRYLAVDGGMSDNIRPALYDANYDARLVNRFTEGEAVAARIVGSHCESGDIIVHDLLLPADVGVGDLIGIGAAGAYCLAMSSNYNAACRPAVVVVRGGEARLMVRRETIEDLLAREVD</sequence>
<feature type="binding site" evidence="6">
    <location>
        <position position="304"/>
    </location>
    <ligand>
        <name>substrate</name>
    </ligand>
</feature>
<dbReference type="Gene3D" id="3.20.20.10">
    <property type="entry name" value="Alanine racemase"/>
    <property type="match status" value="1"/>
</dbReference>
<dbReference type="PROSITE" id="PS00879">
    <property type="entry name" value="ODR_DC_2_2"/>
    <property type="match status" value="1"/>
</dbReference>
<evidence type="ECO:0000256" key="5">
    <source>
        <dbReference type="ARBA" id="ARBA00023239"/>
    </source>
</evidence>
<feature type="binding site" evidence="6">
    <location>
        <position position="345"/>
    </location>
    <ligand>
        <name>substrate</name>
    </ligand>
</feature>
<evidence type="ECO:0000256" key="3">
    <source>
        <dbReference type="ARBA" id="ARBA00022898"/>
    </source>
</evidence>
<evidence type="ECO:0000256" key="6">
    <source>
        <dbReference type="HAMAP-Rule" id="MF_02120"/>
    </source>
</evidence>
<feature type="binding site" evidence="6">
    <location>
        <position position="377"/>
    </location>
    <ligand>
        <name>substrate</name>
    </ligand>
</feature>
<evidence type="ECO:0000313" key="10">
    <source>
        <dbReference type="EMBL" id="AIG64307.1"/>
    </source>
</evidence>
<comment type="catalytic activity">
    <reaction evidence="6 8">
        <text>meso-2,6-diaminopimelate + H(+) = L-lysine + CO2</text>
        <dbReference type="Rhea" id="RHEA:15101"/>
        <dbReference type="ChEBI" id="CHEBI:15378"/>
        <dbReference type="ChEBI" id="CHEBI:16526"/>
        <dbReference type="ChEBI" id="CHEBI:32551"/>
        <dbReference type="ChEBI" id="CHEBI:57791"/>
        <dbReference type="EC" id="4.1.1.20"/>
    </reaction>
</comment>
<keyword evidence="4 6" id="KW-0457">Lysine biosynthesis</keyword>
<dbReference type="SUPFAM" id="SSF51419">
    <property type="entry name" value="PLP-binding barrel"/>
    <property type="match status" value="1"/>
</dbReference>
<dbReference type="InterPro" id="IPR002986">
    <property type="entry name" value="DAP_deCOOHase_LysA"/>
</dbReference>
<dbReference type="PRINTS" id="PR01179">
    <property type="entry name" value="ODADCRBXLASE"/>
</dbReference>
<evidence type="ECO:0000256" key="4">
    <source>
        <dbReference type="ARBA" id="ARBA00023154"/>
    </source>
</evidence>
<accession>A0ABN4DDK2</accession>
<keyword evidence="6" id="KW-0028">Amino-acid biosynthesis</keyword>
<keyword evidence="2 6" id="KW-0210">Decarboxylase</keyword>
<dbReference type="CDD" id="cd06828">
    <property type="entry name" value="PLPDE_III_DapDC"/>
    <property type="match status" value="1"/>
</dbReference>
<comment type="subunit">
    <text evidence="6">Homodimer.</text>
</comment>
<feature type="binding site" evidence="6">
    <location>
        <position position="259"/>
    </location>
    <ligand>
        <name>pyridoxal 5'-phosphate</name>
        <dbReference type="ChEBI" id="CHEBI:597326"/>
    </ligand>
</feature>
<feature type="binding site" evidence="6">
    <location>
        <position position="406"/>
    </location>
    <ligand>
        <name>pyridoxal 5'-phosphate</name>
        <dbReference type="ChEBI" id="CHEBI:597326"/>
    </ligand>
</feature>
<feature type="binding site" evidence="6">
    <location>
        <position position="349"/>
    </location>
    <ligand>
        <name>substrate</name>
    </ligand>
</feature>
<keyword evidence="3 6" id="KW-0663">Pyridoxal phosphate</keyword>
<dbReference type="EC" id="4.1.1.20" evidence="6 7"/>
<gene>
    <name evidence="6" type="primary">lysA</name>
    <name evidence="10" type="ORF">CATYP_06450</name>
</gene>
<evidence type="ECO:0000256" key="1">
    <source>
        <dbReference type="ARBA" id="ARBA00001933"/>
    </source>
</evidence>
<feature type="domain" description="Orn/DAP/Arg decarboxylase 2 N-terminal" evidence="9">
    <location>
        <begin position="43"/>
        <end position="308"/>
    </location>
</feature>
<reference evidence="10 11" key="1">
    <citation type="submission" date="2014-07" db="EMBL/GenBank/DDBJ databases">
        <title>Complete genome sequence of Corynebacterium atypicum DSM 44849: identifiction of the mycolic acid biosynthesis genes.</title>
        <authorList>
            <person name="Tippelt A."/>
            <person name="Mollmann S."/>
            <person name="Albersmeier A."/>
            <person name="Jaenicke S."/>
            <person name="Ruckert C."/>
            <person name="Tauch A."/>
        </authorList>
    </citation>
    <scope>NUCLEOTIDE SEQUENCE [LARGE SCALE GENOMIC DNA]</scope>
    <source>
        <strain evidence="10 11">R2070</strain>
    </source>
</reference>
<dbReference type="SUPFAM" id="SSF50621">
    <property type="entry name" value="Alanine racemase C-terminal domain-like"/>
    <property type="match status" value="1"/>
</dbReference>
<dbReference type="Pfam" id="PF02784">
    <property type="entry name" value="Orn_Arg_deC_N"/>
    <property type="match status" value="1"/>
</dbReference>
<protein>
    <recommendedName>
        <fullName evidence="6 7">Diaminopimelate decarboxylase</fullName>
        <shortName evidence="6">DAP decarboxylase</shortName>
        <shortName evidence="6">DAPDC</shortName>
        <ecNumber evidence="6 7">4.1.1.20</ecNumber>
    </recommendedName>
</protein>
<evidence type="ECO:0000313" key="11">
    <source>
        <dbReference type="Proteomes" id="UP000028504"/>
    </source>
</evidence>
<feature type="modified residue" description="N6-(pyridoxal phosphate)lysine" evidence="6">
    <location>
        <position position="66"/>
    </location>
</feature>
<dbReference type="InterPro" id="IPR029066">
    <property type="entry name" value="PLP-binding_barrel"/>
</dbReference>
<dbReference type="Gene3D" id="2.40.37.10">
    <property type="entry name" value="Lyase, Ornithine Decarboxylase, Chain A, domain 1"/>
    <property type="match status" value="1"/>
</dbReference>
<dbReference type="EMBL" id="CP008944">
    <property type="protein sequence ID" value="AIG64307.1"/>
    <property type="molecule type" value="Genomic_DNA"/>
</dbReference>
<dbReference type="PANTHER" id="PTHR43727:SF2">
    <property type="entry name" value="GROUP IV DECARBOXYLASE"/>
    <property type="match status" value="1"/>
</dbReference>
<comment type="function">
    <text evidence="6">Specifically catalyzes the decarboxylation of meso-diaminopimelate (meso-DAP) to L-lysine.</text>
</comment>
<feature type="binding site" evidence="6">
    <location>
        <position position="406"/>
    </location>
    <ligand>
        <name>substrate</name>
    </ligand>
</feature>
<dbReference type="InterPro" id="IPR000183">
    <property type="entry name" value="Orn/DAP/Arg_de-COase"/>
</dbReference>
<comment type="cofactor">
    <cofactor evidence="1 6 8">
        <name>pyridoxal 5'-phosphate</name>
        <dbReference type="ChEBI" id="CHEBI:597326"/>
    </cofactor>
</comment>
<dbReference type="NCBIfam" id="TIGR01048">
    <property type="entry name" value="lysA"/>
    <property type="match status" value="1"/>
</dbReference>
<dbReference type="InterPro" id="IPR009006">
    <property type="entry name" value="Ala_racemase/Decarboxylase_C"/>
</dbReference>
<organism evidence="10 11">
    <name type="scientific">Corynebacterium atypicum</name>
    <dbReference type="NCBI Taxonomy" id="191610"/>
    <lineage>
        <taxon>Bacteria</taxon>
        <taxon>Bacillati</taxon>
        <taxon>Actinomycetota</taxon>
        <taxon>Actinomycetes</taxon>
        <taxon>Mycobacteriales</taxon>
        <taxon>Corynebacteriaceae</taxon>
        <taxon>Corynebacterium</taxon>
    </lineage>
</organism>
<keyword evidence="11" id="KW-1185">Reference proteome</keyword>
<feature type="binding site" evidence="6">
    <location>
        <begin position="301"/>
        <end position="304"/>
    </location>
    <ligand>
        <name>pyridoxal 5'-phosphate</name>
        <dbReference type="ChEBI" id="CHEBI:597326"/>
    </ligand>
</feature>
<evidence type="ECO:0000256" key="8">
    <source>
        <dbReference type="RuleBase" id="RU003738"/>
    </source>
</evidence>
<dbReference type="InterPro" id="IPR022644">
    <property type="entry name" value="De-COase2_N"/>
</dbReference>
<dbReference type="PRINTS" id="PR01181">
    <property type="entry name" value="DAPDCRBXLASE"/>
</dbReference>
<dbReference type="PANTHER" id="PTHR43727">
    <property type="entry name" value="DIAMINOPIMELATE DECARBOXYLASE"/>
    <property type="match status" value="1"/>
</dbReference>
<proteinExistence type="inferred from homology"/>
<dbReference type="InterPro" id="IPR022657">
    <property type="entry name" value="De-COase2_CS"/>
</dbReference>
<evidence type="ECO:0000256" key="2">
    <source>
        <dbReference type="ARBA" id="ARBA00022793"/>
    </source>
</evidence>
<evidence type="ECO:0000259" key="9">
    <source>
        <dbReference type="Pfam" id="PF02784"/>
    </source>
</evidence>
<dbReference type="HAMAP" id="MF_02120">
    <property type="entry name" value="LysA"/>
    <property type="match status" value="1"/>
</dbReference>